<evidence type="ECO:0000313" key="7">
    <source>
        <dbReference type="EnsemblMetazoa" id="PPA27516.1"/>
    </source>
</evidence>
<dbReference type="InterPro" id="IPR002544">
    <property type="entry name" value="FMRFamid-related_peptide-like"/>
</dbReference>
<sequence length="127" mass="14687">MFTRATTTILFTLSALMAADTEQQTNPSIPEAFCERFPALALCQLRYNLDQSIHELSSLQEHMLKEVADIRPPEAIEKRKSNFVRFGKRSAEPVEMGQMEMPEKVEEKRKSNFVRFGKRKSNFVRFG</sequence>
<dbReference type="EnsemblMetazoa" id="PPA27516.1">
    <property type="protein sequence ID" value="PPA27516.1"/>
    <property type="gene ID" value="WBGene00117070"/>
</dbReference>
<dbReference type="GO" id="GO:0007218">
    <property type="term" value="P:neuropeptide signaling pathway"/>
    <property type="evidence" value="ECO:0007669"/>
    <property type="project" value="UniProtKB-KW"/>
</dbReference>
<evidence type="ECO:0000256" key="5">
    <source>
        <dbReference type="ARBA" id="ARBA00022815"/>
    </source>
</evidence>
<keyword evidence="3" id="KW-0964">Secreted</keyword>
<dbReference type="Proteomes" id="UP000005239">
    <property type="component" value="Unassembled WGS sequence"/>
</dbReference>
<evidence type="ECO:0000256" key="4">
    <source>
        <dbReference type="ARBA" id="ARBA00022685"/>
    </source>
</evidence>
<dbReference type="PANTHER" id="PTHR20986:SF13">
    <property type="entry name" value="FMRF-LIKE PEPTIDE"/>
    <property type="match status" value="1"/>
</dbReference>
<proteinExistence type="inferred from homology"/>
<dbReference type="GO" id="GO:0043005">
    <property type="term" value="C:neuron projection"/>
    <property type="evidence" value="ECO:0007669"/>
    <property type="project" value="EnsemblMetazoa"/>
</dbReference>
<name>A0A454XUT0_PRIPA</name>
<evidence type="ECO:0000256" key="3">
    <source>
        <dbReference type="ARBA" id="ARBA00022525"/>
    </source>
</evidence>
<organism evidence="7 8">
    <name type="scientific">Pristionchus pacificus</name>
    <name type="common">Parasitic nematode worm</name>
    <dbReference type="NCBI Taxonomy" id="54126"/>
    <lineage>
        <taxon>Eukaryota</taxon>
        <taxon>Metazoa</taxon>
        <taxon>Ecdysozoa</taxon>
        <taxon>Nematoda</taxon>
        <taxon>Chromadorea</taxon>
        <taxon>Rhabditida</taxon>
        <taxon>Rhabditina</taxon>
        <taxon>Diplogasteromorpha</taxon>
        <taxon>Diplogasteroidea</taxon>
        <taxon>Neodiplogasteridae</taxon>
        <taxon>Pristionchus</taxon>
    </lineage>
</organism>
<accession>A0A454XUT0</accession>
<accession>A0A8R1YIG5</accession>
<dbReference type="AlphaFoldDB" id="A0A454XUT0"/>
<reference evidence="7" key="2">
    <citation type="submission" date="2022-06" db="UniProtKB">
        <authorList>
            <consortium name="EnsemblMetazoa"/>
        </authorList>
    </citation>
    <scope>IDENTIFICATION</scope>
    <source>
        <strain evidence="7">PS312</strain>
    </source>
</reference>
<gene>
    <name evidence="7" type="primary">WBGene00117070</name>
</gene>
<dbReference type="GO" id="GO:0043025">
    <property type="term" value="C:neuronal cell body"/>
    <property type="evidence" value="ECO:0007669"/>
    <property type="project" value="EnsemblMetazoa"/>
</dbReference>
<evidence type="ECO:0000256" key="2">
    <source>
        <dbReference type="ARBA" id="ARBA00006356"/>
    </source>
</evidence>
<dbReference type="Pfam" id="PF01581">
    <property type="entry name" value="FARP"/>
    <property type="match status" value="3"/>
</dbReference>
<dbReference type="GO" id="GO:1901045">
    <property type="term" value="P:negative regulation of egg-laying behavior"/>
    <property type="evidence" value="ECO:0007669"/>
    <property type="project" value="EnsemblMetazoa"/>
</dbReference>
<comment type="subcellular location">
    <subcellularLocation>
        <location evidence="1">Secreted</location>
    </subcellularLocation>
</comment>
<keyword evidence="5" id="KW-0027">Amidation</keyword>
<dbReference type="GO" id="GO:0005576">
    <property type="term" value="C:extracellular region"/>
    <property type="evidence" value="ECO:0007669"/>
    <property type="project" value="UniProtKB-SubCell"/>
</dbReference>
<reference evidence="8" key="1">
    <citation type="journal article" date="2008" name="Nat. Genet.">
        <title>The Pristionchus pacificus genome provides a unique perspective on nematode lifestyle and parasitism.</title>
        <authorList>
            <person name="Dieterich C."/>
            <person name="Clifton S.W."/>
            <person name="Schuster L.N."/>
            <person name="Chinwalla A."/>
            <person name="Delehaunty K."/>
            <person name="Dinkelacker I."/>
            <person name="Fulton L."/>
            <person name="Fulton R."/>
            <person name="Godfrey J."/>
            <person name="Minx P."/>
            <person name="Mitreva M."/>
            <person name="Roeseler W."/>
            <person name="Tian H."/>
            <person name="Witte H."/>
            <person name="Yang S.P."/>
            <person name="Wilson R.K."/>
            <person name="Sommer R.J."/>
        </authorList>
    </citation>
    <scope>NUCLEOTIDE SEQUENCE [LARGE SCALE GENOMIC DNA]</scope>
    <source>
        <strain evidence="8">PS312</strain>
    </source>
</reference>
<evidence type="ECO:0000313" key="8">
    <source>
        <dbReference type="Proteomes" id="UP000005239"/>
    </source>
</evidence>
<keyword evidence="4" id="KW-0165">Cleavage on pair of basic residues</keyword>
<evidence type="ECO:0000256" key="1">
    <source>
        <dbReference type="ARBA" id="ARBA00004613"/>
    </source>
</evidence>
<protein>
    <submittedName>
        <fullName evidence="7">Flp-17</fullName>
    </submittedName>
</protein>
<dbReference type="OMA" id="FCEKFPT"/>
<evidence type="ECO:0000256" key="6">
    <source>
        <dbReference type="ARBA" id="ARBA00023320"/>
    </source>
</evidence>
<dbReference type="OrthoDB" id="5813613at2759"/>
<keyword evidence="8" id="KW-1185">Reference proteome</keyword>
<keyword evidence="6" id="KW-0527">Neuropeptide</keyword>
<dbReference type="PANTHER" id="PTHR20986">
    <property type="entry name" value="FMRFAMIDE-RELATED PEPTIDES"/>
    <property type="match status" value="1"/>
</dbReference>
<dbReference type="InterPro" id="IPR051041">
    <property type="entry name" value="FMRFamide-related_np"/>
</dbReference>
<comment type="similarity">
    <text evidence="2">Belongs to the FARP (FMRFamide related peptide) family.</text>
</comment>